<dbReference type="SUPFAM" id="SSF89623">
    <property type="entry name" value="Ribose/Galactose isomerase RpiB/AlsB"/>
    <property type="match status" value="1"/>
</dbReference>
<protein>
    <submittedName>
        <fullName evidence="2">RpiB/LacA/LacB family sugar-phosphate isomerase</fullName>
    </submittedName>
</protein>
<name>A0ABY8MFZ8_9SPIO</name>
<dbReference type="PANTHER" id="PTHR30345">
    <property type="entry name" value="RIBOSE-5-PHOSPHATE ISOMERASE B"/>
    <property type="match status" value="1"/>
</dbReference>
<dbReference type="Proteomes" id="UP001228690">
    <property type="component" value="Chromosome"/>
</dbReference>
<dbReference type="InterPro" id="IPR036569">
    <property type="entry name" value="RpiB_LacA_LacB_sf"/>
</dbReference>
<dbReference type="Pfam" id="PF02502">
    <property type="entry name" value="LacAB_rpiB"/>
    <property type="match status" value="1"/>
</dbReference>
<dbReference type="RefSeq" id="WP_326926273.1">
    <property type="nucleotide sequence ID" value="NZ_CP123443.1"/>
</dbReference>
<dbReference type="InterPro" id="IPR003500">
    <property type="entry name" value="RpiB_LacA_LacB"/>
</dbReference>
<sequence>MSEEVVIAGDHSSPELKRRLSRYLEQRGYQVDDLGVYNSDSVNYAEFAEKACLKYLEGGYAFGVLVCGTGIGISISANKVRGIRCALPQNVFAAGMTKKHNDANFIAFGARIEYSESPEEILGAYLDAAFEGGRHAIRVEYMMGLEQLKPN</sequence>
<dbReference type="EMBL" id="CP123443">
    <property type="protein sequence ID" value="WGK68108.1"/>
    <property type="molecule type" value="Genomic_DNA"/>
</dbReference>
<dbReference type="PANTHER" id="PTHR30345:SF0">
    <property type="entry name" value="DNA DAMAGE-REPAIR_TOLERATION PROTEIN DRT102"/>
    <property type="match status" value="1"/>
</dbReference>
<keyword evidence="3" id="KW-1185">Reference proteome</keyword>
<proteinExistence type="inferred from homology"/>
<organism evidence="2 3">
    <name type="scientific">Candidatus Haliotispira prima</name>
    <dbReference type="NCBI Taxonomy" id="3034016"/>
    <lineage>
        <taxon>Bacteria</taxon>
        <taxon>Pseudomonadati</taxon>
        <taxon>Spirochaetota</taxon>
        <taxon>Spirochaetia</taxon>
        <taxon>Spirochaetales</taxon>
        <taxon>Spirochaetaceae</taxon>
        <taxon>Candidatus Haliotispira</taxon>
    </lineage>
</organism>
<dbReference type="NCBIfam" id="NF004051">
    <property type="entry name" value="PRK05571.1"/>
    <property type="match status" value="1"/>
</dbReference>
<evidence type="ECO:0000313" key="2">
    <source>
        <dbReference type="EMBL" id="WGK68108.1"/>
    </source>
</evidence>
<keyword evidence="2" id="KW-0413">Isomerase</keyword>
<dbReference type="Gene3D" id="3.40.1400.10">
    <property type="entry name" value="Sugar-phosphate isomerase, RpiB/LacA/LacB"/>
    <property type="match status" value="1"/>
</dbReference>
<comment type="similarity">
    <text evidence="1">Belongs to the LacAB/RpiB family.</text>
</comment>
<dbReference type="NCBIfam" id="TIGR00689">
    <property type="entry name" value="rpiB_lacA_lacB"/>
    <property type="match status" value="1"/>
</dbReference>
<evidence type="ECO:0000313" key="3">
    <source>
        <dbReference type="Proteomes" id="UP001228690"/>
    </source>
</evidence>
<accession>A0ABY8MFZ8</accession>
<gene>
    <name evidence="2" type="ORF">P0082_06385</name>
</gene>
<dbReference type="GO" id="GO:0016853">
    <property type="term" value="F:isomerase activity"/>
    <property type="evidence" value="ECO:0007669"/>
    <property type="project" value="UniProtKB-KW"/>
</dbReference>
<reference evidence="2 3" key="1">
    <citation type="submission" date="2023-04" db="EMBL/GenBank/DDBJ databases">
        <title>Spirochaete genome identified in red abalone sample constitutes a novel genus.</title>
        <authorList>
            <person name="Sharma S.P."/>
            <person name="Purcell C.M."/>
            <person name="Hyde J.R."/>
            <person name="Severin A.J."/>
        </authorList>
    </citation>
    <scope>NUCLEOTIDE SEQUENCE [LARGE SCALE GENOMIC DNA]</scope>
    <source>
        <strain evidence="2 3">SP-2023</strain>
    </source>
</reference>
<dbReference type="PIRSF" id="PIRSF005384">
    <property type="entry name" value="RpiB_LacA_B"/>
    <property type="match status" value="1"/>
</dbReference>
<evidence type="ECO:0000256" key="1">
    <source>
        <dbReference type="ARBA" id="ARBA00008754"/>
    </source>
</evidence>